<dbReference type="InterPro" id="IPR000210">
    <property type="entry name" value="BTB/POZ_dom"/>
</dbReference>
<keyword evidence="4" id="KW-1185">Reference proteome</keyword>
<protein>
    <recommendedName>
        <fullName evidence="2">BTB domain-containing protein</fullName>
    </recommendedName>
</protein>
<dbReference type="SUPFAM" id="SSF54695">
    <property type="entry name" value="POZ domain"/>
    <property type="match status" value="1"/>
</dbReference>
<evidence type="ECO:0000259" key="2">
    <source>
        <dbReference type="SMART" id="SM00225"/>
    </source>
</evidence>
<evidence type="ECO:0000256" key="1">
    <source>
        <dbReference type="SAM" id="MobiDB-lite"/>
    </source>
</evidence>
<comment type="caution">
    <text evidence="3">The sequence shown here is derived from an EMBL/GenBank/DDBJ whole genome shotgun (WGS) entry which is preliminary data.</text>
</comment>
<feature type="region of interest" description="Disordered" evidence="1">
    <location>
        <begin position="285"/>
        <end position="315"/>
    </location>
</feature>
<dbReference type="PANTHER" id="PTHR47843:SF5">
    <property type="entry name" value="BTB_POZ DOMAIN PROTEIN"/>
    <property type="match status" value="1"/>
</dbReference>
<dbReference type="Pfam" id="PF00651">
    <property type="entry name" value="BTB"/>
    <property type="match status" value="1"/>
</dbReference>
<dbReference type="Gene3D" id="3.30.710.10">
    <property type="entry name" value="Potassium Channel Kv1.1, Chain A"/>
    <property type="match status" value="1"/>
</dbReference>
<evidence type="ECO:0000313" key="3">
    <source>
        <dbReference type="EMBL" id="KAK8230804.1"/>
    </source>
</evidence>
<name>A0ABR1YIS5_9PEZI</name>
<proteinExistence type="predicted"/>
<sequence>MVDSKDCRDLARHLLDFAEQGFQSKKLSDLTICCKDSDGVVKHFYVHKMVLCLQSKFFETACRPNSPFVVSNFVRVQSRTPKLSQEARTGIVTLEDDPYIVRLMLEVLYGKRNHSHDWQAQQNLYPGLSTIDKAILCIVDTFAVADKYQASYVMNRSADLISRNMLEFDLEKPDMAEISRFINLVKRVFETTPDSVRTLRNLVYRHTKKYFVVLMNTTMFQSEMDKIDGFWGGYVRYLSFFVFRARWCPSCKKKTTQADTEEIKDGEMVVTCPWCDKQNSVDAWNRPNDQEVHTGNVRATSQEENSRKRQRTSSE</sequence>
<accession>A0ABR1YIS5</accession>
<reference evidence="3 4" key="1">
    <citation type="submission" date="2024-04" db="EMBL/GenBank/DDBJ databases">
        <title>Phyllosticta paracitricarpa is synonymous to the EU quarantine fungus P. citricarpa based on phylogenomic analyses.</title>
        <authorList>
            <consortium name="Lawrence Berkeley National Laboratory"/>
            <person name="Van Ingen-Buijs V.A."/>
            <person name="Van Westerhoven A.C."/>
            <person name="Haridas S."/>
            <person name="Skiadas P."/>
            <person name="Martin F."/>
            <person name="Groenewald J.Z."/>
            <person name="Crous P.W."/>
            <person name="Seidl M.F."/>
        </authorList>
    </citation>
    <scope>NUCLEOTIDE SEQUENCE [LARGE SCALE GENOMIC DNA]</scope>
    <source>
        <strain evidence="3 4">CBS 123374</strain>
    </source>
</reference>
<dbReference type="PANTHER" id="PTHR47843">
    <property type="entry name" value="BTB DOMAIN-CONTAINING PROTEIN-RELATED"/>
    <property type="match status" value="1"/>
</dbReference>
<feature type="domain" description="BTB" evidence="2">
    <location>
        <begin position="28"/>
        <end position="165"/>
    </location>
</feature>
<evidence type="ECO:0000313" key="4">
    <source>
        <dbReference type="Proteomes" id="UP001492380"/>
    </source>
</evidence>
<dbReference type="SMART" id="SM00225">
    <property type="entry name" value="BTB"/>
    <property type="match status" value="1"/>
</dbReference>
<gene>
    <name evidence="3" type="ORF">HDK90DRAFT_332689</name>
</gene>
<dbReference type="InterPro" id="IPR011333">
    <property type="entry name" value="SKP1/BTB/POZ_sf"/>
</dbReference>
<dbReference type="EMBL" id="JBBWRZ010000008">
    <property type="protein sequence ID" value="KAK8230804.1"/>
    <property type="molecule type" value="Genomic_DNA"/>
</dbReference>
<dbReference type="Proteomes" id="UP001492380">
    <property type="component" value="Unassembled WGS sequence"/>
</dbReference>
<dbReference type="CDD" id="cd18186">
    <property type="entry name" value="BTB_POZ_ZBTB_KLHL-like"/>
    <property type="match status" value="1"/>
</dbReference>
<organism evidence="3 4">
    <name type="scientific">Phyllosticta capitalensis</name>
    <dbReference type="NCBI Taxonomy" id="121624"/>
    <lineage>
        <taxon>Eukaryota</taxon>
        <taxon>Fungi</taxon>
        <taxon>Dikarya</taxon>
        <taxon>Ascomycota</taxon>
        <taxon>Pezizomycotina</taxon>
        <taxon>Dothideomycetes</taxon>
        <taxon>Dothideomycetes incertae sedis</taxon>
        <taxon>Botryosphaeriales</taxon>
        <taxon>Phyllostictaceae</taxon>
        <taxon>Phyllosticta</taxon>
    </lineage>
</organism>
<feature type="compositionally biased region" description="Basic and acidic residues" evidence="1">
    <location>
        <begin position="304"/>
        <end position="315"/>
    </location>
</feature>